<evidence type="ECO:0000256" key="3">
    <source>
        <dbReference type="ARBA" id="ARBA00023163"/>
    </source>
</evidence>
<dbReference type="Pfam" id="PF12833">
    <property type="entry name" value="HTH_18"/>
    <property type="match status" value="1"/>
</dbReference>
<dbReference type="Proteomes" id="UP000318758">
    <property type="component" value="Chromosome"/>
</dbReference>
<protein>
    <submittedName>
        <fullName evidence="5">AraC family transcriptional regulator</fullName>
    </submittedName>
</protein>
<accession>A0ABX5WMH9</accession>
<dbReference type="PANTHER" id="PTHR47894">
    <property type="entry name" value="HTH-TYPE TRANSCRIPTIONAL REGULATOR GADX"/>
    <property type="match status" value="1"/>
</dbReference>
<evidence type="ECO:0000256" key="2">
    <source>
        <dbReference type="ARBA" id="ARBA00023125"/>
    </source>
</evidence>
<reference evidence="5 6" key="1">
    <citation type="submission" date="2019-06" db="EMBL/GenBank/DDBJ databases">
        <title>Complete genome of Shewanella marisflavi ECSMB14101, a mussel settlement-inducing bacterium isolated from East China Sea.</title>
        <authorList>
            <person name="Yang J."/>
            <person name="Liang X."/>
            <person name="Chang R."/>
            <person name="Peng L."/>
        </authorList>
    </citation>
    <scope>NUCLEOTIDE SEQUENCE [LARGE SCALE GENOMIC DNA]</scope>
    <source>
        <strain evidence="5 6">ECSMB14101</strain>
    </source>
</reference>
<dbReference type="InterPro" id="IPR009057">
    <property type="entry name" value="Homeodomain-like_sf"/>
</dbReference>
<dbReference type="PROSITE" id="PS01124">
    <property type="entry name" value="HTH_ARAC_FAMILY_2"/>
    <property type="match status" value="1"/>
</dbReference>
<keyword evidence="6" id="KW-1185">Reference proteome</keyword>
<evidence type="ECO:0000256" key="1">
    <source>
        <dbReference type="ARBA" id="ARBA00023015"/>
    </source>
</evidence>
<sequence>MAAVRRSQFCDWSHSQYRRWISGKMMTPDRIKLPCAFWLGVDRLNISRSLLIKQAELPLSVGLEQAKVTTAQFFALWTALEQLKGPDVGMELASTLDSKVLPPSFLVAYHAKNFLDAVQRVVRYKSLCAPEQLIVEAGDKYTRIIPHWPFAGSHTPSALTDATFVSIIALGRNGTDNPIQNIKLELRRAKSKAVADYFQCPIKWNAEQDSLYISNRMLNLPFTQFNTELTAMLDRALDDELAQQQASTSMSDKVRWLLRKSLTAGRPELKSIARELAISERTLQRQLSNEGGNFQGILSDTRHELALEYLRETEYDLSEIAYMLGYEDQASFFRAFQAWENITPSKWREEHRLENKI</sequence>
<dbReference type="SUPFAM" id="SSF46689">
    <property type="entry name" value="Homeodomain-like"/>
    <property type="match status" value="1"/>
</dbReference>
<keyword evidence="1" id="KW-0805">Transcription regulation</keyword>
<dbReference type="Gene3D" id="1.10.10.60">
    <property type="entry name" value="Homeodomain-like"/>
    <property type="match status" value="1"/>
</dbReference>
<dbReference type="Pfam" id="PF12625">
    <property type="entry name" value="Arabinose_bd"/>
    <property type="match status" value="1"/>
</dbReference>
<evidence type="ECO:0000313" key="6">
    <source>
        <dbReference type="Proteomes" id="UP000318758"/>
    </source>
</evidence>
<organism evidence="5 6">
    <name type="scientific">Shewanella marisflavi</name>
    <dbReference type="NCBI Taxonomy" id="260364"/>
    <lineage>
        <taxon>Bacteria</taxon>
        <taxon>Pseudomonadati</taxon>
        <taxon>Pseudomonadota</taxon>
        <taxon>Gammaproteobacteria</taxon>
        <taxon>Alteromonadales</taxon>
        <taxon>Shewanellaceae</taxon>
        <taxon>Shewanella</taxon>
    </lineage>
</organism>
<evidence type="ECO:0000313" key="5">
    <source>
        <dbReference type="EMBL" id="QDF75793.1"/>
    </source>
</evidence>
<dbReference type="SMART" id="SM00342">
    <property type="entry name" value="HTH_ARAC"/>
    <property type="match status" value="1"/>
</dbReference>
<feature type="domain" description="HTH araC/xylS-type" evidence="4">
    <location>
        <begin position="252"/>
        <end position="350"/>
    </location>
</feature>
<name>A0ABX5WMH9_9GAMM</name>
<gene>
    <name evidence="5" type="ORF">FGA12_11845</name>
</gene>
<keyword evidence="3" id="KW-0804">Transcription</keyword>
<proteinExistence type="predicted"/>
<evidence type="ECO:0000259" key="4">
    <source>
        <dbReference type="PROSITE" id="PS01124"/>
    </source>
</evidence>
<dbReference type="InterPro" id="IPR032687">
    <property type="entry name" value="AraC-type_N"/>
</dbReference>
<dbReference type="InterPro" id="IPR018060">
    <property type="entry name" value="HTH_AraC"/>
</dbReference>
<dbReference type="EMBL" id="CP041153">
    <property type="protein sequence ID" value="QDF75793.1"/>
    <property type="molecule type" value="Genomic_DNA"/>
</dbReference>
<keyword evidence="2" id="KW-0238">DNA-binding</keyword>
<dbReference type="PANTHER" id="PTHR47894:SF1">
    <property type="entry name" value="HTH-TYPE TRANSCRIPTIONAL REGULATOR VQSM"/>
    <property type="match status" value="1"/>
</dbReference>